<dbReference type="EMBL" id="WMIB01000001">
    <property type="protein sequence ID" value="MTH51869.1"/>
    <property type="molecule type" value="Genomic_DNA"/>
</dbReference>
<comment type="caution">
    <text evidence="2">The sequence shown here is derived from an EMBL/GenBank/DDBJ whole genome shotgun (WGS) entry which is preliminary data.</text>
</comment>
<evidence type="ECO:0000256" key="1">
    <source>
        <dbReference type="SAM" id="SignalP"/>
    </source>
</evidence>
<proteinExistence type="predicted"/>
<gene>
    <name evidence="2" type="ORF">GKZ89_00510</name>
</gene>
<feature type="chain" id="PRO_5030803635" evidence="1">
    <location>
        <begin position="25"/>
        <end position="152"/>
    </location>
</feature>
<keyword evidence="1" id="KW-0732">Signal</keyword>
<feature type="signal peptide" evidence="1">
    <location>
        <begin position="1"/>
        <end position="24"/>
    </location>
</feature>
<dbReference type="RefSeq" id="WP_155110431.1">
    <property type="nucleotide sequence ID" value="NZ_WMIB01000001.1"/>
</dbReference>
<name>A0A7X2V389_9BACI</name>
<keyword evidence="3" id="KW-1185">Reference proteome</keyword>
<evidence type="ECO:0000313" key="3">
    <source>
        <dbReference type="Proteomes" id="UP000434639"/>
    </source>
</evidence>
<protein>
    <submittedName>
        <fullName evidence="2">Stress protein</fullName>
    </submittedName>
</protein>
<dbReference type="Proteomes" id="UP000434639">
    <property type="component" value="Unassembled WGS sequence"/>
</dbReference>
<dbReference type="OrthoDB" id="5195614at2"/>
<evidence type="ECO:0000313" key="2">
    <source>
        <dbReference type="EMBL" id="MTH51869.1"/>
    </source>
</evidence>
<reference evidence="2 3" key="1">
    <citation type="journal article" date="2017" name="Int. J. Syst. Evol. Microbiol.">
        <title>Bacillus mangrovi sp. nov., isolated from a sediment sample from a mangrove forest.</title>
        <authorList>
            <person name="Gupta V."/>
            <person name="Singh P.K."/>
            <person name="Korpole S."/>
            <person name="Tanuku N.R.S."/>
            <person name="Pinnaka A.K."/>
        </authorList>
    </citation>
    <scope>NUCLEOTIDE SEQUENCE [LARGE SCALE GENOMIC DNA]</scope>
    <source>
        <strain evidence="2 3">KCTC 33872</strain>
    </source>
</reference>
<accession>A0A7X2V389</accession>
<organism evidence="2 3">
    <name type="scientific">Metabacillus mangrovi</name>
    <dbReference type="NCBI Taxonomy" id="1491830"/>
    <lineage>
        <taxon>Bacteria</taxon>
        <taxon>Bacillati</taxon>
        <taxon>Bacillota</taxon>
        <taxon>Bacilli</taxon>
        <taxon>Bacillales</taxon>
        <taxon>Bacillaceae</taxon>
        <taxon>Metabacillus</taxon>
    </lineage>
</organism>
<dbReference type="AlphaFoldDB" id="A0A7X2V389"/>
<sequence>MKKKQAAVSSALGLAMLVTPLALPASEESTASAKAAGAAAEIPVDPVAIGEAIADAVKTADNRSGFVKGAMENAFYAAGQQHNVMVMNLSQGYDEQLNGVKFFETVEYDGVTFGVWVFEDGKFTNEGDGGYINWSFRGWFERNDRTVEFSRP</sequence>